<dbReference type="EMBL" id="QUQM01000007">
    <property type="protein sequence ID" value="KAA8645911.1"/>
    <property type="molecule type" value="Genomic_DNA"/>
</dbReference>
<reference evidence="4 5" key="1">
    <citation type="submission" date="2019-08" db="EMBL/GenBank/DDBJ databases">
        <title>The genome sequence of a newly discovered highly antifungal drug resistant Aspergillus species, Aspergillus tanneri NIH 1004.</title>
        <authorList>
            <person name="Mounaud S."/>
            <person name="Singh I."/>
            <person name="Joardar V."/>
            <person name="Pakala S."/>
            <person name="Pakala S."/>
            <person name="Venepally P."/>
            <person name="Chung J.K."/>
            <person name="Losada L."/>
            <person name="Nierman W.C."/>
        </authorList>
    </citation>
    <scope>NUCLEOTIDE SEQUENCE [LARGE SCALE GENOMIC DNA]</scope>
    <source>
        <strain evidence="4 5">NIH1004</strain>
    </source>
</reference>
<protein>
    <recommendedName>
        <fullName evidence="6">Transcription factor domain-containing protein</fullName>
    </recommendedName>
</protein>
<evidence type="ECO:0000256" key="1">
    <source>
        <dbReference type="ARBA" id="ARBA00004123"/>
    </source>
</evidence>
<dbReference type="PANTHER" id="PTHR37534:SF9">
    <property type="entry name" value="ZN(II)2CYS6 TRANSCRIPTION FACTOR (EUROFUNG)"/>
    <property type="match status" value="1"/>
</dbReference>
<dbReference type="InterPro" id="IPR021858">
    <property type="entry name" value="Fun_TF"/>
</dbReference>
<dbReference type="AlphaFoldDB" id="A0A5M9MG23"/>
<evidence type="ECO:0000313" key="5">
    <source>
        <dbReference type="Proteomes" id="UP000324241"/>
    </source>
</evidence>
<dbReference type="Proteomes" id="UP000324241">
    <property type="component" value="Unassembled WGS sequence"/>
</dbReference>
<evidence type="ECO:0000256" key="3">
    <source>
        <dbReference type="SAM" id="MobiDB-lite"/>
    </source>
</evidence>
<dbReference type="GeneID" id="54330034"/>
<feature type="compositionally biased region" description="Low complexity" evidence="3">
    <location>
        <begin position="44"/>
        <end position="61"/>
    </location>
</feature>
<gene>
    <name evidence="4" type="ORF">ATNIH1004_007332</name>
</gene>
<comment type="subcellular location">
    <subcellularLocation>
        <location evidence="1">Nucleus</location>
    </subcellularLocation>
</comment>
<dbReference type="GO" id="GO:0003700">
    <property type="term" value="F:DNA-binding transcription factor activity"/>
    <property type="evidence" value="ECO:0007669"/>
    <property type="project" value="TreeGrafter"/>
</dbReference>
<sequence length="430" mass="48409">MSSASRRESFTSANGLRLVDHQTLDPPTSTWDIFRLDLPGLKGSSNSANNTSSESSGQSATPATPLPTYQQKTPSPSIPLTPQMVYLLNEYRKGLARWMDIFDHNCTYQREIPRRALTSELLLSCICAFTARQLSLSASGEIWTPVATNYYAQALNLLIKLLNSPASQDNTLSAVMLLSSYEVLAAQGQEHRRHYEGAMKLIFMQGISARSFGLDRANFWIWVRHEISVSIINESPLQMSPKYWNVSWREGETEEDALGNQILWLVGRAVDWVYGNGTLSEYYDLLRDTEHWYAGLSESFRGVKYGDLVEDGLCKVHFSLPAAAAAIIWYHLLHILLYAEPVLKDAAYATSVQEHATEIINISISDLPNEVRCFSIIPLYFAGKHVDSVIRKTRKCSNNFSSQHITENGMTRARLLYHPSSIKRGDRLGY</sequence>
<organism evidence="4 5">
    <name type="scientific">Aspergillus tanneri</name>
    <dbReference type="NCBI Taxonomy" id="1220188"/>
    <lineage>
        <taxon>Eukaryota</taxon>
        <taxon>Fungi</taxon>
        <taxon>Dikarya</taxon>
        <taxon>Ascomycota</taxon>
        <taxon>Pezizomycotina</taxon>
        <taxon>Eurotiomycetes</taxon>
        <taxon>Eurotiomycetidae</taxon>
        <taxon>Eurotiales</taxon>
        <taxon>Aspergillaceae</taxon>
        <taxon>Aspergillus</taxon>
        <taxon>Aspergillus subgen. Circumdati</taxon>
    </lineage>
</organism>
<dbReference type="PANTHER" id="PTHR37534">
    <property type="entry name" value="TRANSCRIPTIONAL ACTIVATOR PROTEIN UGA3"/>
    <property type="match status" value="1"/>
</dbReference>
<name>A0A5M9MG23_9EURO</name>
<evidence type="ECO:0000313" key="4">
    <source>
        <dbReference type="EMBL" id="KAA8645911.1"/>
    </source>
</evidence>
<dbReference type="GO" id="GO:0045944">
    <property type="term" value="P:positive regulation of transcription by RNA polymerase II"/>
    <property type="evidence" value="ECO:0007669"/>
    <property type="project" value="TreeGrafter"/>
</dbReference>
<keyword evidence="2" id="KW-0539">Nucleus</keyword>
<evidence type="ECO:0008006" key="6">
    <source>
        <dbReference type="Google" id="ProtNLM"/>
    </source>
</evidence>
<proteinExistence type="predicted"/>
<dbReference type="RefSeq" id="XP_033425272.1">
    <property type="nucleotide sequence ID" value="XM_033571957.1"/>
</dbReference>
<evidence type="ECO:0000256" key="2">
    <source>
        <dbReference type="ARBA" id="ARBA00023242"/>
    </source>
</evidence>
<feature type="compositionally biased region" description="Polar residues" evidence="3">
    <location>
        <begin position="67"/>
        <end position="77"/>
    </location>
</feature>
<dbReference type="OrthoDB" id="4525710at2759"/>
<comment type="caution">
    <text evidence="4">The sequence shown here is derived from an EMBL/GenBank/DDBJ whole genome shotgun (WGS) entry which is preliminary data.</text>
</comment>
<dbReference type="Pfam" id="PF11951">
    <property type="entry name" value="Fungal_trans_2"/>
    <property type="match status" value="1"/>
</dbReference>
<dbReference type="GO" id="GO:0000976">
    <property type="term" value="F:transcription cis-regulatory region binding"/>
    <property type="evidence" value="ECO:0007669"/>
    <property type="project" value="TreeGrafter"/>
</dbReference>
<dbReference type="VEuPathDB" id="FungiDB:EYZ11_003588"/>
<accession>A0A5M9MG23</accession>
<dbReference type="CDD" id="cd12148">
    <property type="entry name" value="fungal_TF_MHR"/>
    <property type="match status" value="1"/>
</dbReference>
<feature type="region of interest" description="Disordered" evidence="3">
    <location>
        <begin position="1"/>
        <end position="28"/>
    </location>
</feature>
<dbReference type="GO" id="GO:0005634">
    <property type="term" value="C:nucleus"/>
    <property type="evidence" value="ECO:0007669"/>
    <property type="project" value="UniProtKB-SubCell"/>
</dbReference>
<feature type="region of interest" description="Disordered" evidence="3">
    <location>
        <begin position="44"/>
        <end position="77"/>
    </location>
</feature>